<dbReference type="AlphaFoldDB" id="A0A0B7GR79"/>
<dbReference type="Proteomes" id="UP000042527">
    <property type="component" value="Unassembled WGS sequence"/>
</dbReference>
<protein>
    <submittedName>
        <fullName evidence="2">Sporulation and cell division repeat protein</fullName>
    </submittedName>
</protein>
<dbReference type="EMBL" id="CDNC01000006">
    <property type="protein sequence ID" value="CEM61104.1"/>
    <property type="molecule type" value="Genomic_DNA"/>
</dbReference>
<dbReference type="GO" id="GO:0051301">
    <property type="term" value="P:cell division"/>
    <property type="evidence" value="ECO:0007669"/>
    <property type="project" value="UniProtKB-KW"/>
</dbReference>
<proteinExistence type="predicted"/>
<organism evidence="2 3">
    <name type="scientific">Treponema phagedenis</name>
    <dbReference type="NCBI Taxonomy" id="162"/>
    <lineage>
        <taxon>Bacteria</taxon>
        <taxon>Pseudomonadati</taxon>
        <taxon>Spirochaetota</taxon>
        <taxon>Spirochaetia</taxon>
        <taxon>Spirochaetales</taxon>
        <taxon>Treponemataceae</taxon>
        <taxon>Treponema</taxon>
    </lineage>
</organism>
<evidence type="ECO:0000313" key="2">
    <source>
        <dbReference type="EMBL" id="CEM61104.1"/>
    </source>
</evidence>
<feature type="compositionally biased region" description="Acidic residues" evidence="1">
    <location>
        <begin position="380"/>
        <end position="391"/>
    </location>
</feature>
<keyword evidence="2" id="KW-0132">Cell division</keyword>
<keyword evidence="3" id="KW-1185">Reference proteome</keyword>
<keyword evidence="2" id="KW-0131">Cell cycle</keyword>
<reference evidence="3" key="1">
    <citation type="submission" date="2015-01" db="EMBL/GenBank/DDBJ databases">
        <authorList>
            <person name="Manzoor Shahid"/>
            <person name="Zubair Saima"/>
        </authorList>
    </citation>
    <scope>NUCLEOTIDE SEQUENCE [LARGE SCALE GENOMIC DNA]</scope>
    <source>
        <strain evidence="3">V1</strain>
    </source>
</reference>
<sequence>MKKIIVFISIFLISFSSLWAVWEGNAAAGISADFPSDGMFVRSDMFPKHTLVEIINLEKDIKVRAVVIGTAGIPGLLASLSPKVANELKIDSKKTARIRIFIPTHVRELGEDESDLSLPEYAQDNTLSVEIVKKDDTHTESVFYDEPEISLPEESAEILAAEPEPEIKETPEPIKKETIVYVEPVKEKPAEPAPVKPPVEEKEKPPVPQVYLEPVPTVPKVSLHPAAPRYPQDNQQAELSLRSEKVAVVVSPTPPEKPEPETSSAIKNIDSPQNPPEKKHEEPSPVAGIEIPSAPEKEEPKEPAEVISLETPSAPEMPLPADPASVDSVDTPQAPREENPFADEPVAVVDSPVQPLPEKKIETEEKPEEVEELKTPETIDPVEETPEEAEDSSMIQELSNISQLEIPVPEKTEEEKEPVKEIVIPEIEKPQKPPKVVEEPYIGKLKKGEYYVQIAIYTDIIYVQSIMHRYGKDYPITVEKETEDNKNRFKVFVGPIQRDERGAVLENFQKRGFKDAFLKKIF</sequence>
<dbReference type="OrthoDB" id="359211at2"/>
<feature type="compositionally biased region" description="Basic and acidic residues" evidence="1">
    <location>
        <begin position="295"/>
        <end position="304"/>
    </location>
</feature>
<name>A0A0B7GR79_TREPH</name>
<gene>
    <name evidence="2" type="ORF">TPHV1_140052</name>
</gene>
<evidence type="ECO:0000256" key="1">
    <source>
        <dbReference type="SAM" id="MobiDB-lite"/>
    </source>
</evidence>
<evidence type="ECO:0000313" key="3">
    <source>
        <dbReference type="Proteomes" id="UP000042527"/>
    </source>
</evidence>
<accession>A0A0B7GR79</accession>
<dbReference type="RefSeq" id="WP_044634436.1">
    <property type="nucleotide sequence ID" value="NZ_CDNC01000006.1"/>
</dbReference>
<feature type="region of interest" description="Disordered" evidence="1">
    <location>
        <begin position="187"/>
        <end position="395"/>
    </location>
</feature>